<dbReference type="OrthoDB" id="4062651at2759"/>
<gene>
    <name evidence="4" type="primary">IRAK3</name>
</gene>
<accession>A0A6P8SAF8</accession>
<dbReference type="KEGG" id="gsh:117367224"/>
<evidence type="ECO:0000256" key="1">
    <source>
        <dbReference type="SAM" id="MobiDB-lite"/>
    </source>
</evidence>
<dbReference type="PROSITE" id="PS50017">
    <property type="entry name" value="DEATH_DOMAIN"/>
    <property type="match status" value="1"/>
</dbReference>
<dbReference type="InterPro" id="IPR042747">
    <property type="entry name" value="IRAK3_death"/>
</dbReference>
<keyword evidence="4" id="KW-0418">Kinase</keyword>
<dbReference type="AlphaFoldDB" id="A0A6P8SAF8"/>
<dbReference type="Proteomes" id="UP000515159">
    <property type="component" value="Chromosome 9"/>
</dbReference>
<dbReference type="Gene3D" id="1.10.533.10">
    <property type="entry name" value="Death Domain, Fas"/>
    <property type="match status" value="1"/>
</dbReference>
<sequence>MAGEEQSIDFSSSLFNVAPSTMEKFCKIMDCCDGDLGWRGLAEQLSTDWMEFRKIEKYAEQGKSRTRELLWSWAQKNKTIGDLLQILQKMGHKRAIHLFTRQVSLPSQNHQFKEFTDVTSKVLETLESTSQVCCFSEDLPRSLRSYNPPLPYFYHVQSVPVENDESQDFALSLPNRFNTDEKVPKHPCECSQSEVTFLGTPRTVGSQSTGYGIKVSPAGQDKR</sequence>
<dbReference type="GeneID" id="117367224"/>
<dbReference type="Pfam" id="PF00531">
    <property type="entry name" value="Death"/>
    <property type="match status" value="1"/>
</dbReference>
<dbReference type="InterPro" id="IPR000488">
    <property type="entry name" value="Death_dom"/>
</dbReference>
<dbReference type="FunCoup" id="A0A6P8SAF8">
    <property type="interactions" value="734"/>
</dbReference>
<evidence type="ECO:0000313" key="4">
    <source>
        <dbReference type="RefSeq" id="XP_033815525.1"/>
    </source>
</evidence>
<keyword evidence="3" id="KW-1185">Reference proteome</keyword>
<name>A0A6P8SAF8_GEOSA</name>
<feature type="region of interest" description="Disordered" evidence="1">
    <location>
        <begin position="201"/>
        <end position="223"/>
    </location>
</feature>
<dbReference type="CTD" id="11213"/>
<proteinExistence type="predicted"/>
<evidence type="ECO:0000259" key="2">
    <source>
        <dbReference type="PROSITE" id="PS50017"/>
    </source>
</evidence>
<keyword evidence="4" id="KW-0675">Receptor</keyword>
<organism evidence="3 4">
    <name type="scientific">Geotrypetes seraphini</name>
    <name type="common">Gaboon caecilian</name>
    <name type="synonym">Caecilia seraphini</name>
    <dbReference type="NCBI Taxonomy" id="260995"/>
    <lineage>
        <taxon>Eukaryota</taxon>
        <taxon>Metazoa</taxon>
        <taxon>Chordata</taxon>
        <taxon>Craniata</taxon>
        <taxon>Vertebrata</taxon>
        <taxon>Euteleostomi</taxon>
        <taxon>Amphibia</taxon>
        <taxon>Gymnophiona</taxon>
        <taxon>Geotrypetes</taxon>
    </lineage>
</organism>
<dbReference type="SMART" id="SM00005">
    <property type="entry name" value="DEATH"/>
    <property type="match status" value="1"/>
</dbReference>
<dbReference type="CDD" id="cd08796">
    <property type="entry name" value="Death_IRAK-M"/>
    <property type="match status" value="1"/>
</dbReference>
<dbReference type="GO" id="GO:0007165">
    <property type="term" value="P:signal transduction"/>
    <property type="evidence" value="ECO:0007669"/>
    <property type="project" value="InterPro"/>
</dbReference>
<keyword evidence="4" id="KW-0808">Transferase</keyword>
<evidence type="ECO:0000313" key="3">
    <source>
        <dbReference type="Proteomes" id="UP000515159"/>
    </source>
</evidence>
<dbReference type="InterPro" id="IPR011029">
    <property type="entry name" value="DEATH-like_dom_sf"/>
</dbReference>
<dbReference type="RefSeq" id="XP_033815525.1">
    <property type="nucleotide sequence ID" value="XM_033959634.1"/>
</dbReference>
<dbReference type="SUPFAM" id="SSF47986">
    <property type="entry name" value="DEATH domain"/>
    <property type="match status" value="1"/>
</dbReference>
<protein>
    <submittedName>
        <fullName evidence="4">Interleukin-1 receptor-associated kinase 3 isoform X1</fullName>
    </submittedName>
</protein>
<dbReference type="GO" id="GO:0016301">
    <property type="term" value="F:kinase activity"/>
    <property type="evidence" value="ECO:0007669"/>
    <property type="project" value="UniProtKB-KW"/>
</dbReference>
<dbReference type="InParanoid" id="A0A6P8SAF8"/>
<reference evidence="4" key="1">
    <citation type="submission" date="2025-08" db="UniProtKB">
        <authorList>
            <consortium name="RefSeq"/>
        </authorList>
    </citation>
    <scope>IDENTIFICATION</scope>
</reference>
<feature type="domain" description="Death" evidence="2">
    <location>
        <begin position="38"/>
        <end position="103"/>
    </location>
</feature>